<keyword evidence="2" id="KW-1185">Reference proteome</keyword>
<dbReference type="EMBL" id="JANUGQ010000008">
    <property type="protein sequence ID" value="MCS0636444.1"/>
    <property type="molecule type" value="Genomic_DNA"/>
</dbReference>
<organism evidence="1 2">
    <name type="scientific">Streptomyces pyxinae</name>
    <dbReference type="NCBI Taxonomy" id="2970734"/>
    <lineage>
        <taxon>Bacteria</taxon>
        <taxon>Bacillati</taxon>
        <taxon>Actinomycetota</taxon>
        <taxon>Actinomycetes</taxon>
        <taxon>Kitasatosporales</taxon>
        <taxon>Streptomycetaceae</taxon>
        <taxon>Streptomyces</taxon>
    </lineage>
</organism>
<dbReference type="RefSeq" id="WP_258787561.1">
    <property type="nucleotide sequence ID" value="NZ_JANUGQ010000008.1"/>
</dbReference>
<sequence>MNMAHWAVGLIVAVISAVAWRRNRYPGGWQPAFGRSYAPERRELARARRRLARRAVGAWAARVSLQLQLGAAEGERRSRIDTARRSLDEALRPGTGQVVSQLGALVLREHALSIGGDVHLPLTGLTVQIHVGIRSHHLTAVEGNGQVHHVPLDRDEHEENAVYAFAALIANTVLHDAAFRATRDTRVARARQRLADAEADTGREEAVQAELDQLIEEQRLDPERVAALARLKAACRRWETRTGRLPTR</sequence>
<evidence type="ECO:0000313" key="2">
    <source>
        <dbReference type="Proteomes" id="UP001431313"/>
    </source>
</evidence>
<accession>A0ABT2CG96</accession>
<evidence type="ECO:0000313" key="1">
    <source>
        <dbReference type="EMBL" id="MCS0636444.1"/>
    </source>
</evidence>
<dbReference type="Proteomes" id="UP001431313">
    <property type="component" value="Unassembled WGS sequence"/>
</dbReference>
<comment type="caution">
    <text evidence="1">The sequence shown here is derived from an EMBL/GenBank/DDBJ whole genome shotgun (WGS) entry which is preliminary data.</text>
</comment>
<name>A0ABT2CG96_9ACTN</name>
<reference evidence="1" key="1">
    <citation type="submission" date="2022-08" db="EMBL/GenBank/DDBJ databases">
        <authorList>
            <person name="Somphong A."/>
            <person name="Phongsopitanun W."/>
        </authorList>
    </citation>
    <scope>NUCLEOTIDE SEQUENCE</scope>
    <source>
        <strain evidence="1">LP05-1</strain>
    </source>
</reference>
<protein>
    <submittedName>
        <fullName evidence="1">Uncharacterized protein</fullName>
    </submittedName>
</protein>
<proteinExistence type="predicted"/>
<gene>
    <name evidence="1" type="ORF">NX801_12380</name>
</gene>